<feature type="domain" description="SnoaL-like" evidence="1">
    <location>
        <begin position="13"/>
        <end position="105"/>
    </location>
</feature>
<dbReference type="EMBL" id="JAUSRA010000001">
    <property type="protein sequence ID" value="MDP9794031.1"/>
    <property type="molecule type" value="Genomic_DNA"/>
</dbReference>
<evidence type="ECO:0000313" key="3">
    <source>
        <dbReference type="Proteomes" id="UP001240984"/>
    </source>
</evidence>
<dbReference type="Pfam" id="PF12680">
    <property type="entry name" value="SnoaL_2"/>
    <property type="match status" value="1"/>
</dbReference>
<dbReference type="SUPFAM" id="SSF54427">
    <property type="entry name" value="NTF2-like"/>
    <property type="match status" value="1"/>
</dbReference>
<evidence type="ECO:0000313" key="2">
    <source>
        <dbReference type="EMBL" id="MDP9794031.1"/>
    </source>
</evidence>
<reference evidence="2 3" key="1">
    <citation type="submission" date="2023-07" db="EMBL/GenBank/DDBJ databases">
        <title>Sequencing the genomes of 1000 actinobacteria strains.</title>
        <authorList>
            <person name="Klenk H.-P."/>
        </authorList>
    </citation>
    <scope>NUCLEOTIDE SEQUENCE [LARGE SCALE GENOMIC DNA]</scope>
    <source>
        <strain evidence="2 3">DSM 44710</strain>
    </source>
</reference>
<proteinExistence type="predicted"/>
<dbReference type="RefSeq" id="WP_306829144.1">
    <property type="nucleotide sequence ID" value="NZ_JAUSRA010000001.1"/>
</dbReference>
<evidence type="ECO:0000259" key="1">
    <source>
        <dbReference type="Pfam" id="PF12680"/>
    </source>
</evidence>
<accession>A0ABT9MSM4</accession>
<dbReference type="InterPro" id="IPR032710">
    <property type="entry name" value="NTF2-like_dom_sf"/>
</dbReference>
<gene>
    <name evidence="2" type="ORF">J2S43_002543</name>
</gene>
<dbReference type="InterPro" id="IPR037401">
    <property type="entry name" value="SnoaL-like"/>
</dbReference>
<dbReference type="Proteomes" id="UP001240984">
    <property type="component" value="Unassembled WGS sequence"/>
</dbReference>
<comment type="caution">
    <text evidence="2">The sequence shown here is derived from an EMBL/GenBank/DDBJ whole genome shotgun (WGS) entry which is preliminary data.</text>
</comment>
<sequence length="165" mass="17928">MERPGNDAVAVWRAAGEAGDAAAAVAALHPEVTLVSPITERFVFRGHRQVCTLLEVALSVIDDLTYTDQVAEGRTVALFYEARIGTTRIFEAQRLRLDDDGLITEITLYVRPLPALTLLMKRLGPELARRNGQPGLARMIPLAAGALHTMADSGERTIMPKAAPR</sequence>
<dbReference type="Gene3D" id="3.10.450.50">
    <property type="match status" value="1"/>
</dbReference>
<name>A0ABT9MSM4_9ACTN</name>
<protein>
    <recommendedName>
        <fullName evidence="1">SnoaL-like domain-containing protein</fullName>
    </recommendedName>
</protein>
<organism evidence="2 3">
    <name type="scientific">Catenuloplanes nepalensis</name>
    <dbReference type="NCBI Taxonomy" id="587533"/>
    <lineage>
        <taxon>Bacteria</taxon>
        <taxon>Bacillati</taxon>
        <taxon>Actinomycetota</taxon>
        <taxon>Actinomycetes</taxon>
        <taxon>Micromonosporales</taxon>
        <taxon>Micromonosporaceae</taxon>
        <taxon>Catenuloplanes</taxon>
    </lineage>
</organism>
<keyword evidence="3" id="KW-1185">Reference proteome</keyword>